<reference evidence="2 3" key="1">
    <citation type="journal article" date="2015" name="Nat. Commun.">
        <title>Lucilia cuprina genome unlocks parasitic fly biology to underpin future interventions.</title>
        <authorList>
            <person name="Anstead C.A."/>
            <person name="Korhonen P.K."/>
            <person name="Young N.D."/>
            <person name="Hall R.S."/>
            <person name="Jex A.R."/>
            <person name="Murali S.C."/>
            <person name="Hughes D.S."/>
            <person name="Lee S.F."/>
            <person name="Perry T."/>
            <person name="Stroehlein A.J."/>
            <person name="Ansell B.R."/>
            <person name="Breugelmans B."/>
            <person name="Hofmann A."/>
            <person name="Qu J."/>
            <person name="Dugan S."/>
            <person name="Lee S.L."/>
            <person name="Chao H."/>
            <person name="Dinh H."/>
            <person name="Han Y."/>
            <person name="Doddapaneni H.V."/>
            <person name="Worley K.C."/>
            <person name="Muzny D.M."/>
            <person name="Ioannidis P."/>
            <person name="Waterhouse R.M."/>
            <person name="Zdobnov E.M."/>
            <person name="James P.J."/>
            <person name="Bagnall N.H."/>
            <person name="Kotze A.C."/>
            <person name="Gibbs R.A."/>
            <person name="Richards S."/>
            <person name="Batterham P."/>
            <person name="Gasser R.B."/>
        </authorList>
    </citation>
    <scope>NUCLEOTIDE SEQUENCE [LARGE SCALE GENOMIC DNA]</scope>
    <source>
        <strain evidence="2 3">LS</strain>
        <tissue evidence="2">Full body</tissue>
    </source>
</reference>
<keyword evidence="3" id="KW-1185">Reference proteome</keyword>
<evidence type="ECO:0000256" key="1">
    <source>
        <dbReference type="SAM" id="MobiDB-lite"/>
    </source>
</evidence>
<feature type="compositionally biased region" description="Polar residues" evidence="1">
    <location>
        <begin position="233"/>
        <end position="246"/>
    </location>
</feature>
<organism evidence="2 3">
    <name type="scientific">Lucilia cuprina</name>
    <name type="common">Green bottle fly</name>
    <name type="synonym">Australian sheep blowfly</name>
    <dbReference type="NCBI Taxonomy" id="7375"/>
    <lineage>
        <taxon>Eukaryota</taxon>
        <taxon>Metazoa</taxon>
        <taxon>Ecdysozoa</taxon>
        <taxon>Arthropoda</taxon>
        <taxon>Hexapoda</taxon>
        <taxon>Insecta</taxon>
        <taxon>Pterygota</taxon>
        <taxon>Neoptera</taxon>
        <taxon>Endopterygota</taxon>
        <taxon>Diptera</taxon>
        <taxon>Brachycera</taxon>
        <taxon>Muscomorpha</taxon>
        <taxon>Oestroidea</taxon>
        <taxon>Calliphoridae</taxon>
        <taxon>Luciliinae</taxon>
        <taxon>Lucilia</taxon>
    </lineage>
</organism>
<dbReference type="OMA" id="HRRHFIL"/>
<proteinExistence type="predicted"/>
<accession>A0A0L0C7Q3</accession>
<sequence>MKNSTIWESASRPLFVRTVWLEGSELRRGLQRHFLLDYDTKRPLERLNSALNPLQQKRKENLKRSISFELNDFNDLEDLHNNDPDNFLIGSAKVKLHEPSKLAADKKLKLLKSRRSSLYKRKFQSYDSYQTYSSKANSRRPSDISELFSRKNSLQHPQIAETADELLAERVLHWLDLAGKEEFLKNLSELKEMEVKLSKTSKLRQDAIKRYNSKSQNSQRPKPPKSKAGQRAATANAQLSNQRNCKSSEAVKHITIIFNKEGQPIRLNRPAKNIDLCALSHSPSTTRRLAGTLASARLYKSAENPRCLNVPKTQYTKSRNINEATSARRRLDTVADLTNSTLQKRLHENPMQGTYSNLHDSKKQLHIFMPTLAKKSLLRSAVYAGDDGISELSHNFSELCRI</sequence>
<protein>
    <submittedName>
        <fullName evidence="2">Uncharacterized protein</fullName>
    </submittedName>
</protein>
<comment type="caution">
    <text evidence="2">The sequence shown here is derived from an EMBL/GenBank/DDBJ whole genome shotgun (WGS) entry which is preliminary data.</text>
</comment>
<dbReference type="EMBL" id="JRES01000803">
    <property type="protein sequence ID" value="KNC28287.1"/>
    <property type="molecule type" value="Genomic_DNA"/>
</dbReference>
<feature type="region of interest" description="Disordered" evidence="1">
    <location>
        <begin position="209"/>
        <end position="246"/>
    </location>
</feature>
<evidence type="ECO:0000313" key="3">
    <source>
        <dbReference type="Proteomes" id="UP000037069"/>
    </source>
</evidence>
<gene>
    <name evidence="2" type="ORF">FF38_13136</name>
</gene>
<evidence type="ECO:0000313" key="2">
    <source>
        <dbReference type="EMBL" id="KNC28287.1"/>
    </source>
</evidence>
<dbReference type="AlphaFoldDB" id="A0A0L0C7Q3"/>
<dbReference type="Proteomes" id="UP000037069">
    <property type="component" value="Unassembled WGS sequence"/>
</dbReference>
<dbReference type="OrthoDB" id="6735508at2759"/>
<name>A0A0L0C7Q3_LUCCU</name>